<dbReference type="EMBL" id="JBHUOX010000018">
    <property type="protein sequence ID" value="MFD3002603.1"/>
    <property type="molecule type" value="Genomic_DNA"/>
</dbReference>
<feature type="chain" id="PRO_5046009004" evidence="1">
    <location>
        <begin position="22"/>
        <end position="524"/>
    </location>
</feature>
<sequence>MQRLQTVFTFLLLLIATASYAQTQTLTGFSNFRKKAMTPIFEGNEVKGYTMFYHADKADKRNDNYGLDFFDENLQKVKSVMFPKERYYSHLLRSAYNGKAFSFYFYNSRKKMLEIDVFDKSLNKIATKQFPKLSKAELSVALQELQTPGNGDNKPISGLNIYPVPDMGFVRNGYTGMMKGFLLEMYDNNLNLKWTYASDEKSKDYESLLVNEVTDKYVLATIARRPNMLSKKLSFSMAAFDVVTGKKLLEMDVESDNSQQLSVSSFSFDDKKSEFITLGEYYKPEDKVLVNKSQGFFVKRIGLDGKENSAQFFAWEKDVNPLLPQEAKKSLDEGFVNFVHKIVRGADGRQHIVAEQYKVKADGVGIALAVLGGGTSTAKGVIGNMMIYTLDADLHLEKVHFFEKDQTECILPPGSGFYGAGLIGLVINMNGGFNYQFTQEENSQASFNTAYMNYRRVQKSKYWEKTLVNIMYAGNTELKTDKIDVTSNKETFSYVYPAKPGYVLVLDSQLQEKKLEMKLVKLNK</sequence>
<protein>
    <submittedName>
        <fullName evidence="2">DUF6770 family protein</fullName>
    </submittedName>
</protein>
<dbReference type="Pfam" id="PF20559">
    <property type="entry name" value="DUF6770"/>
    <property type="match status" value="1"/>
</dbReference>
<dbReference type="RefSeq" id="WP_377488310.1">
    <property type="nucleotide sequence ID" value="NZ_JBHUOX010000018.1"/>
</dbReference>
<feature type="signal peptide" evidence="1">
    <location>
        <begin position="1"/>
        <end position="21"/>
    </location>
</feature>
<dbReference type="InterPro" id="IPR046661">
    <property type="entry name" value="DUF6770"/>
</dbReference>
<evidence type="ECO:0000313" key="2">
    <source>
        <dbReference type="EMBL" id="MFD3002603.1"/>
    </source>
</evidence>
<accession>A0ABW6BY54</accession>
<organism evidence="2 3">
    <name type="scientific">Pontibacter toksunensis</name>
    <dbReference type="NCBI Taxonomy" id="1332631"/>
    <lineage>
        <taxon>Bacteria</taxon>
        <taxon>Pseudomonadati</taxon>
        <taxon>Bacteroidota</taxon>
        <taxon>Cytophagia</taxon>
        <taxon>Cytophagales</taxon>
        <taxon>Hymenobacteraceae</taxon>
        <taxon>Pontibacter</taxon>
    </lineage>
</organism>
<dbReference type="Proteomes" id="UP001597641">
    <property type="component" value="Unassembled WGS sequence"/>
</dbReference>
<keyword evidence="3" id="KW-1185">Reference proteome</keyword>
<evidence type="ECO:0000256" key="1">
    <source>
        <dbReference type="SAM" id="SignalP"/>
    </source>
</evidence>
<keyword evidence="1" id="KW-0732">Signal</keyword>
<comment type="caution">
    <text evidence="2">The sequence shown here is derived from an EMBL/GenBank/DDBJ whole genome shotgun (WGS) entry which is preliminary data.</text>
</comment>
<reference evidence="3" key="1">
    <citation type="journal article" date="2019" name="Int. J. Syst. Evol. Microbiol.">
        <title>The Global Catalogue of Microorganisms (GCM) 10K type strain sequencing project: providing services to taxonomists for standard genome sequencing and annotation.</title>
        <authorList>
            <consortium name="The Broad Institute Genomics Platform"/>
            <consortium name="The Broad Institute Genome Sequencing Center for Infectious Disease"/>
            <person name="Wu L."/>
            <person name="Ma J."/>
        </authorList>
    </citation>
    <scope>NUCLEOTIDE SEQUENCE [LARGE SCALE GENOMIC DNA]</scope>
    <source>
        <strain evidence="3">KCTC 23984</strain>
    </source>
</reference>
<name>A0ABW6BY54_9BACT</name>
<evidence type="ECO:0000313" key="3">
    <source>
        <dbReference type="Proteomes" id="UP001597641"/>
    </source>
</evidence>
<proteinExistence type="predicted"/>
<gene>
    <name evidence="2" type="ORF">ACFS7Z_19690</name>
</gene>